<evidence type="ECO:0000256" key="1">
    <source>
        <dbReference type="SAM" id="Phobius"/>
    </source>
</evidence>
<evidence type="ECO:0000313" key="3">
    <source>
        <dbReference type="EMBL" id="KAK3584049.1"/>
    </source>
</evidence>
<accession>A0AAE0S2M4</accession>
<evidence type="ECO:0000256" key="2">
    <source>
        <dbReference type="SAM" id="SignalP"/>
    </source>
</evidence>
<comment type="caution">
    <text evidence="3">The sequence shown here is derived from an EMBL/GenBank/DDBJ whole genome shotgun (WGS) entry which is preliminary data.</text>
</comment>
<keyword evidence="1" id="KW-1133">Transmembrane helix</keyword>
<keyword evidence="1" id="KW-0472">Membrane</keyword>
<gene>
    <name evidence="3" type="ORF">CHS0354_031096</name>
</gene>
<reference evidence="3" key="3">
    <citation type="submission" date="2023-05" db="EMBL/GenBank/DDBJ databases">
        <authorList>
            <person name="Smith C.H."/>
        </authorList>
    </citation>
    <scope>NUCLEOTIDE SEQUENCE</scope>
    <source>
        <strain evidence="3">CHS0354</strain>
        <tissue evidence="3">Mantle</tissue>
    </source>
</reference>
<evidence type="ECO:0000313" key="4">
    <source>
        <dbReference type="Proteomes" id="UP001195483"/>
    </source>
</evidence>
<organism evidence="3 4">
    <name type="scientific">Potamilus streckersoni</name>
    <dbReference type="NCBI Taxonomy" id="2493646"/>
    <lineage>
        <taxon>Eukaryota</taxon>
        <taxon>Metazoa</taxon>
        <taxon>Spiralia</taxon>
        <taxon>Lophotrochozoa</taxon>
        <taxon>Mollusca</taxon>
        <taxon>Bivalvia</taxon>
        <taxon>Autobranchia</taxon>
        <taxon>Heteroconchia</taxon>
        <taxon>Palaeoheterodonta</taxon>
        <taxon>Unionida</taxon>
        <taxon>Unionoidea</taxon>
        <taxon>Unionidae</taxon>
        <taxon>Ambleminae</taxon>
        <taxon>Lampsilini</taxon>
        <taxon>Potamilus</taxon>
    </lineage>
</organism>
<feature type="signal peptide" evidence="2">
    <location>
        <begin position="1"/>
        <end position="22"/>
    </location>
</feature>
<dbReference type="AlphaFoldDB" id="A0AAE0S2M4"/>
<dbReference type="EMBL" id="JAEAOA010001858">
    <property type="protein sequence ID" value="KAK3584049.1"/>
    <property type="molecule type" value="Genomic_DNA"/>
</dbReference>
<keyword evidence="2" id="KW-0732">Signal</keyword>
<feature type="transmembrane region" description="Helical" evidence="1">
    <location>
        <begin position="213"/>
        <end position="231"/>
    </location>
</feature>
<protein>
    <submittedName>
        <fullName evidence="3">Uncharacterized protein</fullName>
    </submittedName>
</protein>
<name>A0AAE0S2M4_9BIVA</name>
<proteinExistence type="predicted"/>
<reference evidence="3" key="2">
    <citation type="journal article" date="2021" name="Genome Biol. Evol.">
        <title>Developing a high-quality reference genome for a parasitic bivalve with doubly uniparental inheritance (Bivalvia: Unionida).</title>
        <authorList>
            <person name="Smith C.H."/>
        </authorList>
    </citation>
    <scope>NUCLEOTIDE SEQUENCE</scope>
    <source>
        <strain evidence="3">CHS0354</strain>
        <tissue evidence="3">Mantle</tissue>
    </source>
</reference>
<keyword evidence="4" id="KW-1185">Reference proteome</keyword>
<sequence>MMNVRFLLRFTLGNYLIQNVLGLPVANDDVSTEFKENVTWTPKSSVVSSINCTFITENNDLPAEIDLQINEDTNVLVFKINFPGWSGKIQGLEQGNIYKPTHWVLARGHLGKGLLMLRHAYEMLSLFTLSLNTHKMNISLIQSSPNCMEEMNVSTFEIAVRELLLNNLKKNKQGDNICNIHIANDNGVAKFLYKCCHRNSDSTIKCKHLTRNVWLSMLFTIIFMLKLYVILASPRFIPNTFYGEKHLASTYIHRLGSKPIHLKIPLTKTPKLYQNARITTDVSRFLYMPRFIETLYVLKHDIVHNLTIQQIDIKIEGQRLIPEDDAPVGLLKSVYDSFLRCKIRERPSMSKADSLAQNSEQVNDVYRNADSHHALDFKGLFVLPV</sequence>
<reference evidence="3" key="1">
    <citation type="journal article" date="2021" name="Genome Biol. Evol.">
        <title>A High-Quality Reference Genome for a Parasitic Bivalve with Doubly Uniparental Inheritance (Bivalvia: Unionida).</title>
        <authorList>
            <person name="Smith C.H."/>
        </authorList>
    </citation>
    <scope>NUCLEOTIDE SEQUENCE</scope>
    <source>
        <strain evidence="3">CHS0354</strain>
    </source>
</reference>
<dbReference type="Proteomes" id="UP001195483">
    <property type="component" value="Unassembled WGS sequence"/>
</dbReference>
<keyword evidence="1" id="KW-0812">Transmembrane</keyword>
<feature type="chain" id="PRO_5042132807" evidence="2">
    <location>
        <begin position="23"/>
        <end position="385"/>
    </location>
</feature>